<proteinExistence type="predicted"/>
<sequence>MEGPGRSSSNMERAIQPLRPPWKHSTRIAPEVRNRIQPERSTLEHSIRSTPYKIRRSGLCVIIICPAYQIDGYPGFSTIQCRRAPRSAPPAARCDTGETRAEADILASSRHATNRANIASR</sequence>
<dbReference type="EMBL" id="JBFXLU010000278">
    <property type="protein sequence ID" value="KAL2831651.1"/>
    <property type="molecule type" value="Genomic_DNA"/>
</dbReference>
<keyword evidence="3" id="KW-1185">Reference proteome</keyword>
<gene>
    <name evidence="2" type="ORF">BJY01DRAFT_106796</name>
</gene>
<feature type="region of interest" description="Disordered" evidence="1">
    <location>
        <begin position="1"/>
        <end position="27"/>
    </location>
</feature>
<accession>A0ABR4IV79</accession>
<feature type="compositionally biased region" description="Polar residues" evidence="1">
    <location>
        <begin position="110"/>
        <end position="121"/>
    </location>
</feature>
<organism evidence="2 3">
    <name type="scientific">Aspergillus pseudoustus</name>
    <dbReference type="NCBI Taxonomy" id="1810923"/>
    <lineage>
        <taxon>Eukaryota</taxon>
        <taxon>Fungi</taxon>
        <taxon>Dikarya</taxon>
        <taxon>Ascomycota</taxon>
        <taxon>Pezizomycotina</taxon>
        <taxon>Eurotiomycetes</taxon>
        <taxon>Eurotiomycetidae</taxon>
        <taxon>Eurotiales</taxon>
        <taxon>Aspergillaceae</taxon>
        <taxon>Aspergillus</taxon>
        <taxon>Aspergillus subgen. Nidulantes</taxon>
    </lineage>
</organism>
<comment type="caution">
    <text evidence="2">The sequence shown here is derived from an EMBL/GenBank/DDBJ whole genome shotgun (WGS) entry which is preliminary data.</text>
</comment>
<name>A0ABR4IV79_9EURO</name>
<evidence type="ECO:0000313" key="2">
    <source>
        <dbReference type="EMBL" id="KAL2831651.1"/>
    </source>
</evidence>
<reference evidence="2 3" key="1">
    <citation type="submission" date="2024-07" db="EMBL/GenBank/DDBJ databases">
        <title>Section-level genome sequencing and comparative genomics of Aspergillus sections Usti and Cavernicolus.</title>
        <authorList>
            <consortium name="Lawrence Berkeley National Laboratory"/>
            <person name="Nybo J.L."/>
            <person name="Vesth T.C."/>
            <person name="Theobald S."/>
            <person name="Frisvad J.C."/>
            <person name="Larsen T.O."/>
            <person name="Kjaerboelling I."/>
            <person name="Rothschild-Mancinelli K."/>
            <person name="Lyhne E.K."/>
            <person name="Kogle M.E."/>
            <person name="Barry K."/>
            <person name="Clum A."/>
            <person name="Na H."/>
            <person name="Ledsgaard L."/>
            <person name="Lin J."/>
            <person name="Lipzen A."/>
            <person name="Kuo A."/>
            <person name="Riley R."/>
            <person name="Mondo S."/>
            <person name="Labutti K."/>
            <person name="Haridas S."/>
            <person name="Pangalinan J."/>
            <person name="Salamov A.A."/>
            <person name="Simmons B.A."/>
            <person name="Magnuson J.K."/>
            <person name="Chen J."/>
            <person name="Drula E."/>
            <person name="Henrissat B."/>
            <person name="Wiebenga A."/>
            <person name="Lubbers R.J."/>
            <person name="Gomes A.C."/>
            <person name="Makela M.R."/>
            <person name="Stajich J."/>
            <person name="Grigoriev I.V."/>
            <person name="Mortensen U.H."/>
            <person name="De Vries R.P."/>
            <person name="Baker S.E."/>
            <person name="Andersen M.R."/>
        </authorList>
    </citation>
    <scope>NUCLEOTIDE SEQUENCE [LARGE SCALE GENOMIC DNA]</scope>
    <source>
        <strain evidence="2 3">CBS 123904</strain>
    </source>
</reference>
<protein>
    <submittedName>
        <fullName evidence="2">Uncharacterized protein</fullName>
    </submittedName>
</protein>
<evidence type="ECO:0000313" key="3">
    <source>
        <dbReference type="Proteomes" id="UP001610446"/>
    </source>
</evidence>
<dbReference type="Proteomes" id="UP001610446">
    <property type="component" value="Unassembled WGS sequence"/>
</dbReference>
<feature type="compositionally biased region" description="Polar residues" evidence="1">
    <location>
        <begin position="1"/>
        <end position="11"/>
    </location>
</feature>
<feature type="region of interest" description="Disordered" evidence="1">
    <location>
        <begin position="85"/>
        <end position="121"/>
    </location>
</feature>
<evidence type="ECO:0000256" key="1">
    <source>
        <dbReference type="SAM" id="MobiDB-lite"/>
    </source>
</evidence>